<dbReference type="KEGG" id="asc:ASAC_0081"/>
<organism evidence="3 4">
    <name type="scientific">Acidilobus saccharovorans (strain DSM 16705 / JCM 18335 / VKM B-2471 / 345-15)</name>
    <dbReference type="NCBI Taxonomy" id="666510"/>
    <lineage>
        <taxon>Archaea</taxon>
        <taxon>Thermoproteota</taxon>
        <taxon>Thermoprotei</taxon>
        <taxon>Acidilobales</taxon>
        <taxon>Acidilobaceae</taxon>
        <taxon>Acidilobus</taxon>
    </lineage>
</organism>
<keyword evidence="1" id="KW-1133">Transmembrane helix</keyword>
<dbReference type="RefSeq" id="WP_013266001.1">
    <property type="nucleotide sequence ID" value="NC_014374.1"/>
</dbReference>
<keyword evidence="1" id="KW-0472">Membrane</keyword>
<keyword evidence="4" id="KW-1185">Reference proteome</keyword>
<dbReference type="Proteomes" id="UP000000346">
    <property type="component" value="Chromosome"/>
</dbReference>
<dbReference type="GeneID" id="9498292"/>
<sequence length="381" mass="40389">MIGATSRGAGVLALSASLLVIGIAVGAYLLVALGVLLALASLADLAVLVASSRPTTLRPSQGEVACSAGSGATVALSHGRLRGNLVKDQLVAGLEAGEGGSLLRLSCPHAGSYLLSFVRFTLRSPLGLFEASWEDPVRPPVRASASPRFLPLAVAALAGAGAMGGQGTTAFEAPYTLPRGEDYAWTERLQPGEPAEVIDWRATARRGELMVKRFYPQGSREVSLVVDLTATDPESADELAAASLSIALGLSGSLSVTPYIYDGERLARVNGIDGLARALLERLGRHYPEAFRVLDDYPGRLRLSEGVPEGKVIAVTQLLSPLPSLLPPGCTVVQPTRPWLRAPSLEEAYLMKERHDREVSLLRASGCQVLFTYRRLTTIIM</sequence>
<dbReference type="AlphaFoldDB" id="D9PZK1"/>
<dbReference type="Pfam" id="PF01882">
    <property type="entry name" value="DUF58"/>
    <property type="match status" value="1"/>
</dbReference>
<name>D9PZK1_ACIS3</name>
<dbReference type="STRING" id="666510.ASAC_0081"/>
<protein>
    <recommendedName>
        <fullName evidence="2">DUF58 domain-containing protein</fullName>
    </recommendedName>
</protein>
<dbReference type="InterPro" id="IPR002881">
    <property type="entry name" value="DUF58"/>
</dbReference>
<dbReference type="OrthoDB" id="31512at2157"/>
<feature type="domain" description="DUF58" evidence="2">
    <location>
        <begin position="190"/>
        <end position="232"/>
    </location>
</feature>
<dbReference type="HOGENOM" id="CLU_724820_0_0_2"/>
<reference evidence="3 4" key="1">
    <citation type="journal article" date="2010" name="Appl. Environ. Microbiol.">
        <title>The genome sequence of the crenarchaeon Acidilobus saccharovorans supports a new order, Acidilobales, and suggests an important ecological role in terrestrial acidic hot springs.</title>
        <authorList>
            <person name="Mardanov A.V."/>
            <person name="Svetlitchnyi V.A."/>
            <person name="Beletsky A.V."/>
            <person name="Prokofeva M.I."/>
            <person name="Bonch-Osmolovskaya E.A."/>
            <person name="Ravin N.V."/>
            <person name="Skryabin K.G."/>
        </authorList>
    </citation>
    <scope>NUCLEOTIDE SEQUENCE [LARGE SCALE GENOMIC DNA]</scope>
    <source>
        <strain evidence="4">DSM 16705 / JCM 18335 / VKM B-2471 / 345-15</strain>
    </source>
</reference>
<evidence type="ECO:0000256" key="1">
    <source>
        <dbReference type="SAM" id="Phobius"/>
    </source>
</evidence>
<feature type="transmembrane region" description="Helical" evidence="1">
    <location>
        <begin position="12"/>
        <end position="43"/>
    </location>
</feature>
<evidence type="ECO:0000313" key="3">
    <source>
        <dbReference type="EMBL" id="ADL18489.1"/>
    </source>
</evidence>
<dbReference type="InParanoid" id="D9PZK1"/>
<dbReference type="PANTHER" id="PTHR34351">
    <property type="entry name" value="SLR1927 PROTEIN-RELATED"/>
    <property type="match status" value="1"/>
</dbReference>
<dbReference type="PANTHER" id="PTHR34351:SF1">
    <property type="entry name" value="SLR1927 PROTEIN"/>
    <property type="match status" value="1"/>
</dbReference>
<proteinExistence type="predicted"/>
<dbReference type="eggNOG" id="arCOG02742">
    <property type="taxonomic scope" value="Archaea"/>
</dbReference>
<accession>D9PZK1</accession>
<keyword evidence="1" id="KW-0812">Transmembrane</keyword>
<dbReference type="EMBL" id="CP001742">
    <property type="protein sequence ID" value="ADL18489.1"/>
    <property type="molecule type" value="Genomic_DNA"/>
</dbReference>
<evidence type="ECO:0000259" key="2">
    <source>
        <dbReference type="Pfam" id="PF01882"/>
    </source>
</evidence>
<gene>
    <name evidence="3" type="ordered locus">ASAC_0081</name>
</gene>
<evidence type="ECO:0000313" key="4">
    <source>
        <dbReference type="Proteomes" id="UP000000346"/>
    </source>
</evidence>